<evidence type="ECO:0000313" key="4">
    <source>
        <dbReference type="Proteomes" id="UP001596540"/>
    </source>
</evidence>
<dbReference type="SUPFAM" id="SSF47598">
    <property type="entry name" value="Ribbon-helix-helix"/>
    <property type="match status" value="1"/>
</dbReference>
<dbReference type="Proteomes" id="UP001596540">
    <property type="component" value="Unassembled WGS sequence"/>
</dbReference>
<dbReference type="InterPro" id="IPR010985">
    <property type="entry name" value="Ribbon_hlx_hlx"/>
</dbReference>
<keyword evidence="4" id="KW-1185">Reference proteome</keyword>
<dbReference type="RefSeq" id="WP_379873288.1">
    <property type="nucleotide sequence ID" value="NZ_JBHTBH010000013.1"/>
</dbReference>
<gene>
    <name evidence="3" type="ORF">ACFQRF_23200</name>
</gene>
<comment type="caution">
    <text evidence="3">The sequence shown here is derived from an EMBL/GenBank/DDBJ whole genome shotgun (WGS) entry which is preliminary data.</text>
</comment>
<comment type="similarity">
    <text evidence="2">Belongs to the TacA antitoxin family.</text>
</comment>
<evidence type="ECO:0000313" key="3">
    <source>
        <dbReference type="EMBL" id="MFC7330642.1"/>
    </source>
</evidence>
<evidence type="ECO:0000256" key="2">
    <source>
        <dbReference type="ARBA" id="ARBA00049988"/>
    </source>
</evidence>
<dbReference type="Gene3D" id="1.20.5.780">
    <property type="entry name" value="Single helix bin"/>
    <property type="match status" value="1"/>
</dbReference>
<keyword evidence="1" id="KW-1277">Toxin-antitoxin system</keyword>
<reference evidence="4" key="1">
    <citation type="journal article" date="2019" name="Int. J. Syst. Evol. Microbiol.">
        <title>The Global Catalogue of Microorganisms (GCM) 10K type strain sequencing project: providing services to taxonomists for standard genome sequencing and annotation.</title>
        <authorList>
            <consortium name="The Broad Institute Genomics Platform"/>
            <consortium name="The Broad Institute Genome Sequencing Center for Infectious Disease"/>
            <person name="Wu L."/>
            <person name="Ma J."/>
        </authorList>
    </citation>
    <scope>NUCLEOTIDE SEQUENCE [LARGE SCALE GENOMIC DNA]</scope>
    <source>
        <strain evidence="4">CGMCC 4.7382</strain>
    </source>
</reference>
<dbReference type="EMBL" id="JBHTBH010000013">
    <property type="protein sequence ID" value="MFC7330642.1"/>
    <property type="molecule type" value="Genomic_DNA"/>
</dbReference>
<proteinExistence type="inferred from homology"/>
<evidence type="ECO:0000256" key="1">
    <source>
        <dbReference type="ARBA" id="ARBA00022649"/>
    </source>
</evidence>
<dbReference type="Pfam" id="PF08681">
    <property type="entry name" value="TacA1"/>
    <property type="match status" value="1"/>
</dbReference>
<accession>A0ABW2KLB5</accession>
<protein>
    <submittedName>
        <fullName evidence="3">DUF1778 domain-containing protein</fullName>
    </submittedName>
</protein>
<dbReference type="InterPro" id="IPR014795">
    <property type="entry name" value="TacA_1-like"/>
</dbReference>
<name>A0ABW2KLB5_9ACTN</name>
<sequence length="53" mass="5754">MSAATERMEVRLTSAEKAFLPHAARLSHESASGFMVRAAQNAAVAYQRAAHPR</sequence>
<organism evidence="3 4">
    <name type="scientific">Marinactinospora rubrisoli</name>
    <dbReference type="NCBI Taxonomy" id="2715399"/>
    <lineage>
        <taxon>Bacteria</taxon>
        <taxon>Bacillati</taxon>
        <taxon>Actinomycetota</taxon>
        <taxon>Actinomycetes</taxon>
        <taxon>Streptosporangiales</taxon>
        <taxon>Nocardiopsidaceae</taxon>
        <taxon>Marinactinospora</taxon>
    </lineage>
</organism>